<feature type="region of interest" description="Disordered" evidence="1">
    <location>
        <begin position="328"/>
        <end position="438"/>
    </location>
</feature>
<protein>
    <submittedName>
        <fullName evidence="5">SAC3_GANP domain-containing protein</fullName>
    </submittedName>
</protein>
<evidence type="ECO:0000313" key="5">
    <source>
        <dbReference type="WBParaSite" id="EVEC_0000400001-mRNA-1"/>
    </source>
</evidence>
<feature type="compositionally biased region" description="Basic and acidic residues" evidence="1">
    <location>
        <begin position="391"/>
        <end position="428"/>
    </location>
</feature>
<dbReference type="OrthoDB" id="199574at2759"/>
<evidence type="ECO:0000259" key="2">
    <source>
        <dbReference type="Pfam" id="PF03399"/>
    </source>
</evidence>
<keyword evidence="4" id="KW-1185">Reference proteome</keyword>
<gene>
    <name evidence="3" type="ORF">EVEC_LOCUS3708</name>
</gene>
<proteinExistence type="predicted"/>
<dbReference type="InterPro" id="IPR005062">
    <property type="entry name" value="SAC3/GANP/THP3_conserved"/>
</dbReference>
<dbReference type="Gene3D" id="1.25.40.990">
    <property type="match status" value="1"/>
</dbReference>
<dbReference type="PANTHER" id="PTHR12436">
    <property type="entry name" value="80 KDA MCM3-ASSOCIATED PROTEIN"/>
    <property type="match status" value="1"/>
</dbReference>
<dbReference type="STRING" id="51028.A0A0N4V1Z6"/>
<dbReference type="AlphaFoldDB" id="A0A0N4V1Z6"/>
<accession>A0A0N4V1Z6</accession>
<evidence type="ECO:0000256" key="1">
    <source>
        <dbReference type="SAM" id="MobiDB-lite"/>
    </source>
</evidence>
<feature type="compositionally biased region" description="Polar residues" evidence="1">
    <location>
        <begin position="152"/>
        <end position="179"/>
    </location>
</feature>
<feature type="region of interest" description="Disordered" evidence="1">
    <location>
        <begin position="1"/>
        <end position="50"/>
    </location>
</feature>
<name>A0A0N4V1Z6_ENTVE</name>
<dbReference type="WBParaSite" id="EVEC_0000400001-mRNA-1">
    <property type="protein sequence ID" value="EVEC_0000400001-mRNA-1"/>
    <property type="gene ID" value="EVEC_0000400001"/>
</dbReference>
<reference evidence="3 4" key="2">
    <citation type="submission" date="2018-10" db="EMBL/GenBank/DDBJ databases">
        <authorList>
            <consortium name="Pathogen Informatics"/>
        </authorList>
    </citation>
    <scope>NUCLEOTIDE SEQUENCE [LARGE SCALE GENOMIC DNA]</scope>
</reference>
<evidence type="ECO:0000313" key="4">
    <source>
        <dbReference type="Proteomes" id="UP000274131"/>
    </source>
</evidence>
<organism evidence="5">
    <name type="scientific">Enterobius vermicularis</name>
    <name type="common">Human pinworm</name>
    <dbReference type="NCBI Taxonomy" id="51028"/>
    <lineage>
        <taxon>Eukaryota</taxon>
        <taxon>Metazoa</taxon>
        <taxon>Ecdysozoa</taxon>
        <taxon>Nematoda</taxon>
        <taxon>Chromadorea</taxon>
        <taxon>Rhabditida</taxon>
        <taxon>Spirurina</taxon>
        <taxon>Oxyuridomorpha</taxon>
        <taxon>Oxyuroidea</taxon>
        <taxon>Oxyuridae</taxon>
        <taxon>Enterobius</taxon>
    </lineage>
</organism>
<dbReference type="GO" id="GO:0005634">
    <property type="term" value="C:nucleus"/>
    <property type="evidence" value="ECO:0007669"/>
    <property type="project" value="TreeGrafter"/>
</dbReference>
<feature type="region of interest" description="Disordered" evidence="1">
    <location>
        <begin position="129"/>
        <end position="207"/>
    </location>
</feature>
<dbReference type="Proteomes" id="UP000274131">
    <property type="component" value="Unassembled WGS sequence"/>
</dbReference>
<dbReference type="Pfam" id="PF03399">
    <property type="entry name" value="SAC3_GANP"/>
    <property type="match status" value="1"/>
</dbReference>
<dbReference type="EMBL" id="UXUI01007662">
    <property type="protein sequence ID" value="VDD88565.1"/>
    <property type="molecule type" value="Genomic_DNA"/>
</dbReference>
<feature type="compositionally biased region" description="Polar residues" evidence="1">
    <location>
        <begin position="38"/>
        <end position="50"/>
    </location>
</feature>
<dbReference type="PANTHER" id="PTHR12436:SF4">
    <property type="entry name" value="LEUKOCYTE RECEPTOR CLUSTER MEMBER 8"/>
    <property type="match status" value="1"/>
</dbReference>
<feature type="compositionally biased region" description="Pro residues" evidence="1">
    <location>
        <begin position="136"/>
        <end position="147"/>
    </location>
</feature>
<feature type="compositionally biased region" description="Polar residues" evidence="1">
    <location>
        <begin position="189"/>
        <end position="201"/>
    </location>
</feature>
<feature type="compositionally biased region" description="Basic residues" evidence="1">
    <location>
        <begin position="375"/>
        <end position="387"/>
    </location>
</feature>
<feature type="compositionally biased region" description="Basic residues" evidence="1">
    <location>
        <begin position="339"/>
        <end position="354"/>
    </location>
</feature>
<feature type="domain" description="SAC3/GANP/THP3 conserved" evidence="2">
    <location>
        <begin position="425"/>
        <end position="671"/>
    </location>
</feature>
<sequence length="685" mass="77388">MGEDGVPGPGLINAQLESSSGCDDDAGTANIPMPSDPDNASTNAGGTTSQNDAWERAQAALKKIAPNAPSFNHSMPAYPTNDTQCYQDMQAYMMQYYPWMARSPYAMPYAPPQQFQPSAEQPGSFMNPYFFYGRPMRPPRPPPPPSGFRPTSLPSQVSRLPNSSPARPATNIPTSSSFDQPPRPPVRQSFPQHNAKNNFLNRGSLGDSAPIRFNIGRPSTVSSTNALSGNVLQKATIPDNVRRYVERAYLALEKKEDRNKLEEYLKMKLHPLLASGAAKTVDWDKEPLPSEINFEFKCDWTPANELRKAAQASAREVTIGSWHSPFKNGYGSAVVSPPSRKKEKKRHARSSSRHKSSERSSSSDEASTSKLSHKEAKKLKKRKKVSNKNKWTADARSDSRREERARRFARNEDATHSARQKEMRRKLEQASSSIESPEVIVGTSTEIEKPFFRLTTAPDPSAIRPLYILERALKLVQRKYSENGDYLYANDQLKSIRQDLMIQCIRTDFTVSVYETNARIALERADREEFNQCQSQLKLLYSEVPNCPNEFEFTAYRLLYYIAAANTIDQITLLHELKEEARRDACVAYTLQVREAWALSNYVRLFKLYEKAPRMASYVMDLFMERERKAALTACLKAYRPTISVSALMKKLSMSNNDLCQWLEKLGLKVKNGMLDCKLYCNTLG</sequence>
<dbReference type="InterPro" id="IPR045107">
    <property type="entry name" value="SAC3/GANP/THP3"/>
</dbReference>
<reference evidence="5" key="1">
    <citation type="submission" date="2017-02" db="UniProtKB">
        <authorList>
            <consortium name="WormBaseParasite"/>
        </authorList>
    </citation>
    <scope>IDENTIFICATION</scope>
</reference>
<evidence type="ECO:0000313" key="3">
    <source>
        <dbReference type="EMBL" id="VDD88565.1"/>
    </source>
</evidence>